<sequence length="98" mass="10578">MKVVEKVSFFKQKLKRRQRWGNSSLISCICIVAALVLLLLFGNDTQAGFIGKLIIPLGLGLIGAVAGISARNPLLTGLNLGFGFFLVPTYLIISGSIW</sequence>
<protein>
    <submittedName>
        <fullName evidence="2">Uncharacterized protein</fullName>
    </submittedName>
</protein>
<feature type="transmembrane region" description="Helical" evidence="1">
    <location>
        <begin position="20"/>
        <end position="41"/>
    </location>
</feature>
<evidence type="ECO:0000313" key="3">
    <source>
        <dbReference type="Proteomes" id="UP000218244"/>
    </source>
</evidence>
<evidence type="ECO:0000313" key="2">
    <source>
        <dbReference type="EMBL" id="BAU94509.1"/>
    </source>
</evidence>
<dbReference type="AlphaFoldDB" id="A0A160PLI2"/>
<keyword evidence="1" id="KW-1133">Transmembrane helix</keyword>
<keyword evidence="1" id="KW-0812">Transmembrane</keyword>
<proteinExistence type="predicted"/>
<name>A0A160PLI2_9CORY</name>
<dbReference type="KEGG" id="csur:N24_0247"/>
<dbReference type="EMBL" id="AP017369">
    <property type="protein sequence ID" value="BAU94509.1"/>
    <property type="molecule type" value="Genomic_DNA"/>
</dbReference>
<feature type="transmembrane region" description="Helical" evidence="1">
    <location>
        <begin position="74"/>
        <end position="93"/>
    </location>
</feature>
<organism evidence="2 3">
    <name type="scientific">Corynebacterium suranareeae</name>
    <dbReference type="NCBI Taxonomy" id="2506452"/>
    <lineage>
        <taxon>Bacteria</taxon>
        <taxon>Bacillati</taxon>
        <taxon>Actinomycetota</taxon>
        <taxon>Actinomycetes</taxon>
        <taxon>Mycobacteriales</taxon>
        <taxon>Corynebacteriaceae</taxon>
        <taxon>Corynebacterium</taxon>
    </lineage>
</organism>
<keyword evidence="3" id="KW-1185">Reference proteome</keyword>
<gene>
    <name evidence="2" type="ORF">N24_0247</name>
</gene>
<accession>A0A160PLI2</accession>
<feature type="transmembrane region" description="Helical" evidence="1">
    <location>
        <begin position="47"/>
        <end position="67"/>
    </location>
</feature>
<evidence type="ECO:0000256" key="1">
    <source>
        <dbReference type="SAM" id="Phobius"/>
    </source>
</evidence>
<dbReference type="Proteomes" id="UP000218244">
    <property type="component" value="Chromosome"/>
</dbReference>
<keyword evidence="1" id="KW-0472">Membrane</keyword>
<reference evidence="2 3" key="1">
    <citation type="submission" date="2016-02" db="EMBL/GenBank/DDBJ databases">
        <title>Corynebacterium glutamicum N24 whole genome sequencing project.</title>
        <authorList>
            <person name="Matsutani M."/>
            <person name="Nangtapong N."/>
            <person name="Yakushi T."/>
            <person name="Matsushita K."/>
        </authorList>
    </citation>
    <scope>NUCLEOTIDE SEQUENCE [LARGE SCALE GENOMIC DNA]</scope>
    <source>
        <strain evidence="2 3">N24</strain>
    </source>
</reference>